<protein>
    <submittedName>
        <fullName evidence="7">Methyl-accepting chemotaxis protein</fullName>
    </submittedName>
</protein>
<evidence type="ECO:0000256" key="4">
    <source>
        <dbReference type="SAM" id="Phobius"/>
    </source>
</evidence>
<dbReference type="SMART" id="SM00283">
    <property type="entry name" value="MA"/>
    <property type="match status" value="1"/>
</dbReference>
<dbReference type="InterPro" id="IPR004090">
    <property type="entry name" value="Chemotax_Me-accpt_rcpt"/>
</dbReference>
<dbReference type="GO" id="GO:0006935">
    <property type="term" value="P:chemotaxis"/>
    <property type="evidence" value="ECO:0007669"/>
    <property type="project" value="InterPro"/>
</dbReference>
<dbReference type="InterPro" id="IPR024478">
    <property type="entry name" value="HlyB_4HB_MCP"/>
</dbReference>
<dbReference type="PRINTS" id="PR00260">
    <property type="entry name" value="CHEMTRNSDUCR"/>
</dbReference>
<dbReference type="EMBL" id="FNZK01000018">
    <property type="protein sequence ID" value="SEJ82095.1"/>
    <property type="molecule type" value="Genomic_DNA"/>
</dbReference>
<feature type="domain" description="HAMP" evidence="6">
    <location>
        <begin position="214"/>
        <end position="267"/>
    </location>
</feature>
<dbReference type="CDD" id="cd11386">
    <property type="entry name" value="MCP_signal"/>
    <property type="match status" value="1"/>
</dbReference>
<dbReference type="Gene3D" id="6.10.340.10">
    <property type="match status" value="1"/>
</dbReference>
<evidence type="ECO:0000313" key="8">
    <source>
        <dbReference type="Proteomes" id="UP000199662"/>
    </source>
</evidence>
<keyword evidence="1 3" id="KW-0807">Transducer</keyword>
<dbReference type="Pfam" id="PF00015">
    <property type="entry name" value="MCPsignal"/>
    <property type="match status" value="1"/>
</dbReference>
<keyword evidence="4" id="KW-0472">Membrane</keyword>
<dbReference type="PROSITE" id="PS50111">
    <property type="entry name" value="CHEMOTAXIS_TRANSDUC_2"/>
    <property type="match status" value="1"/>
</dbReference>
<name>A0A1H7C8X1_9FIRM</name>
<sequence>MSWFKNLRVRFQIISLVAIATVFIAIIGSTGYYFNKMVTSTLNLVYNDELLPIVKLNNCRAILRGTQSDVFIVLNMKNVEDVRKLLEERKDRTSALEKYLNQLVNDAKAPEERDVLVSVKDSWNNNQILSQQIFDLVLSGKKQEAATIITNSNFLPETNKIINDMWKLANKRLDKVAQLNEQNQREAIMSSAIIIGTASLSLLILIVIGLWIAKLISAPIQTVTGALTEVANGNLKTADVSVQSTNEIGQLAAALNKMKHEISDVVRQIGVHSEQVAASSQELTSSAEQSAHAATLIAETITKVAEGAAEQRSAAGSASNAVNAMSTEIKGITAVTNEITTMSEKTTGVTQDGKQAIDKVTEQMHLIASGTEMVQQAINQLSTSSKEIIGIVDVIGNLASQTNLLALNAAIEAARAGEQGKGFAVVAEEVRKLAEQSQEAAQKIAGLIHENELNMNKAVTAMNERKAGVSDGIEVVEITGTTFANIASSIQTMSDQVRHISDSIQQMANGSEKAVSLVQLIDQFSQNAASYTKTVSSTTEEQSTSMEEIATASEALAKMAEQLREILHKFSV</sequence>
<dbReference type="SUPFAM" id="SSF58104">
    <property type="entry name" value="Methyl-accepting chemotaxis protein (MCP) signaling domain"/>
    <property type="match status" value="1"/>
</dbReference>
<dbReference type="Pfam" id="PF12729">
    <property type="entry name" value="4HB_MCP_1"/>
    <property type="match status" value="1"/>
</dbReference>
<proteinExistence type="inferred from homology"/>
<comment type="similarity">
    <text evidence="2">Belongs to the methyl-accepting chemotaxis (MCP) protein family.</text>
</comment>
<dbReference type="PANTHER" id="PTHR32089">
    <property type="entry name" value="METHYL-ACCEPTING CHEMOTAXIS PROTEIN MCPB"/>
    <property type="match status" value="1"/>
</dbReference>
<dbReference type="Gene3D" id="1.10.287.950">
    <property type="entry name" value="Methyl-accepting chemotaxis protein"/>
    <property type="match status" value="1"/>
</dbReference>
<evidence type="ECO:0000256" key="2">
    <source>
        <dbReference type="ARBA" id="ARBA00029447"/>
    </source>
</evidence>
<dbReference type="InterPro" id="IPR003660">
    <property type="entry name" value="HAMP_dom"/>
</dbReference>
<keyword evidence="4" id="KW-0812">Transmembrane</keyword>
<dbReference type="STRING" id="84035.SAMN05660742_11852"/>
<gene>
    <name evidence="7" type="ORF">SAMN05660742_11852</name>
</gene>
<feature type="domain" description="Methyl-accepting transducer" evidence="5">
    <location>
        <begin position="286"/>
        <end position="522"/>
    </location>
</feature>
<evidence type="ECO:0000259" key="6">
    <source>
        <dbReference type="PROSITE" id="PS50885"/>
    </source>
</evidence>
<dbReference type="RefSeq" id="WP_091833915.1">
    <property type="nucleotide sequence ID" value="NZ_FNZK01000018.1"/>
</dbReference>
<dbReference type="AlphaFoldDB" id="A0A1H7C8X1"/>
<dbReference type="GO" id="GO:0004888">
    <property type="term" value="F:transmembrane signaling receptor activity"/>
    <property type="evidence" value="ECO:0007669"/>
    <property type="project" value="InterPro"/>
</dbReference>
<keyword evidence="4" id="KW-1133">Transmembrane helix</keyword>
<organism evidence="7 8">
    <name type="scientific">Propionispira arboris</name>
    <dbReference type="NCBI Taxonomy" id="84035"/>
    <lineage>
        <taxon>Bacteria</taxon>
        <taxon>Bacillati</taxon>
        <taxon>Bacillota</taxon>
        <taxon>Negativicutes</taxon>
        <taxon>Selenomonadales</taxon>
        <taxon>Selenomonadaceae</taxon>
        <taxon>Propionispira</taxon>
    </lineage>
</organism>
<dbReference type="PANTHER" id="PTHR32089:SF112">
    <property type="entry name" value="LYSOZYME-LIKE PROTEIN-RELATED"/>
    <property type="match status" value="1"/>
</dbReference>
<feature type="transmembrane region" description="Helical" evidence="4">
    <location>
        <begin position="192"/>
        <end position="213"/>
    </location>
</feature>
<dbReference type="SMART" id="SM00304">
    <property type="entry name" value="HAMP"/>
    <property type="match status" value="2"/>
</dbReference>
<keyword evidence="8" id="KW-1185">Reference proteome</keyword>
<evidence type="ECO:0000256" key="3">
    <source>
        <dbReference type="PROSITE-ProRule" id="PRU00284"/>
    </source>
</evidence>
<reference evidence="7 8" key="1">
    <citation type="submission" date="2016-10" db="EMBL/GenBank/DDBJ databases">
        <authorList>
            <person name="de Groot N.N."/>
        </authorList>
    </citation>
    <scope>NUCLEOTIDE SEQUENCE [LARGE SCALE GENOMIC DNA]</scope>
    <source>
        <strain evidence="7 8">DSM 2179</strain>
    </source>
</reference>
<accession>A0A1H7C8X1</accession>
<dbReference type="CDD" id="cd06225">
    <property type="entry name" value="HAMP"/>
    <property type="match status" value="1"/>
</dbReference>
<dbReference type="GO" id="GO:0016020">
    <property type="term" value="C:membrane"/>
    <property type="evidence" value="ECO:0007669"/>
    <property type="project" value="InterPro"/>
</dbReference>
<dbReference type="Pfam" id="PF00672">
    <property type="entry name" value="HAMP"/>
    <property type="match status" value="1"/>
</dbReference>
<evidence type="ECO:0000313" key="7">
    <source>
        <dbReference type="EMBL" id="SEJ82095.1"/>
    </source>
</evidence>
<dbReference type="Proteomes" id="UP000199662">
    <property type="component" value="Unassembled WGS sequence"/>
</dbReference>
<dbReference type="PROSITE" id="PS50885">
    <property type="entry name" value="HAMP"/>
    <property type="match status" value="1"/>
</dbReference>
<dbReference type="GO" id="GO:0007165">
    <property type="term" value="P:signal transduction"/>
    <property type="evidence" value="ECO:0007669"/>
    <property type="project" value="UniProtKB-KW"/>
</dbReference>
<dbReference type="InterPro" id="IPR004089">
    <property type="entry name" value="MCPsignal_dom"/>
</dbReference>
<feature type="transmembrane region" description="Helical" evidence="4">
    <location>
        <begin position="12"/>
        <end position="34"/>
    </location>
</feature>
<evidence type="ECO:0000256" key="1">
    <source>
        <dbReference type="ARBA" id="ARBA00023224"/>
    </source>
</evidence>
<evidence type="ECO:0000259" key="5">
    <source>
        <dbReference type="PROSITE" id="PS50111"/>
    </source>
</evidence>